<accession>A0A915AH04</accession>
<dbReference type="WBParaSite" id="PgR007_g187_t01">
    <property type="protein sequence ID" value="PgR007_g187_t01"/>
    <property type="gene ID" value="PgR007_g187"/>
</dbReference>
<organism evidence="1 2">
    <name type="scientific">Parascaris univalens</name>
    <name type="common">Nematode worm</name>
    <dbReference type="NCBI Taxonomy" id="6257"/>
    <lineage>
        <taxon>Eukaryota</taxon>
        <taxon>Metazoa</taxon>
        <taxon>Ecdysozoa</taxon>
        <taxon>Nematoda</taxon>
        <taxon>Chromadorea</taxon>
        <taxon>Rhabditida</taxon>
        <taxon>Spirurina</taxon>
        <taxon>Ascaridomorpha</taxon>
        <taxon>Ascaridoidea</taxon>
        <taxon>Ascarididae</taxon>
        <taxon>Parascaris</taxon>
    </lineage>
</organism>
<keyword evidence="1" id="KW-1185">Reference proteome</keyword>
<proteinExistence type="predicted"/>
<protein>
    <submittedName>
        <fullName evidence="2">Uncharacterized protein</fullName>
    </submittedName>
</protein>
<sequence length="104" mass="11354">QGLGDRPCRAVRRDQVVPQGLDLRARRRGPSRHLCQVRLVDHEALLVLSVPSVLCHVCHLCREVQAGQGVLLGRAVLALQVLLCLPEGLEVLQGTGHVAPYTLQ</sequence>
<evidence type="ECO:0000313" key="1">
    <source>
        <dbReference type="Proteomes" id="UP000887569"/>
    </source>
</evidence>
<name>A0A915AH04_PARUN</name>
<dbReference type="Proteomes" id="UP000887569">
    <property type="component" value="Unplaced"/>
</dbReference>
<evidence type="ECO:0000313" key="2">
    <source>
        <dbReference type="WBParaSite" id="PgR007_g187_t01"/>
    </source>
</evidence>
<dbReference type="AlphaFoldDB" id="A0A915AH04"/>
<reference evidence="2" key="1">
    <citation type="submission" date="2022-11" db="UniProtKB">
        <authorList>
            <consortium name="WormBaseParasite"/>
        </authorList>
    </citation>
    <scope>IDENTIFICATION</scope>
</reference>